<keyword evidence="7" id="KW-1185">Reference proteome</keyword>
<comment type="similarity">
    <text evidence="2">Belongs to the nematode transthyretin-like family.</text>
</comment>
<dbReference type="InterPro" id="IPR001534">
    <property type="entry name" value="Transthyretin-like"/>
</dbReference>
<feature type="chain" id="PRO_5042930172" description="Transthyretin-like family protein" evidence="5">
    <location>
        <begin position="19"/>
        <end position="89"/>
    </location>
</feature>
<name>A0AAN5DFT8_9BILA</name>
<dbReference type="PANTHER" id="PTHR21700">
    <property type="entry name" value="TRANSTHYRETIN-LIKE FAMILY PROTEIN-RELATED"/>
    <property type="match status" value="1"/>
</dbReference>
<sequence>MQLLLPLTAVFVCVSSRSQFINVKGTLTCQSDTVENAQVELWEHDIFTPDDLLTSSPSDILGAFELSGADNEVRSYSDSAAYNSIIEYL</sequence>
<keyword evidence="4 5" id="KW-0732">Signal</keyword>
<dbReference type="InterPro" id="IPR038479">
    <property type="entry name" value="Transthyretin-like_sf"/>
</dbReference>
<dbReference type="GO" id="GO:0005576">
    <property type="term" value="C:extracellular region"/>
    <property type="evidence" value="ECO:0007669"/>
    <property type="project" value="UniProtKB-SubCell"/>
</dbReference>
<organism evidence="6 7">
    <name type="scientific">Pristionchus mayeri</name>
    <dbReference type="NCBI Taxonomy" id="1317129"/>
    <lineage>
        <taxon>Eukaryota</taxon>
        <taxon>Metazoa</taxon>
        <taxon>Ecdysozoa</taxon>
        <taxon>Nematoda</taxon>
        <taxon>Chromadorea</taxon>
        <taxon>Rhabditida</taxon>
        <taxon>Rhabditina</taxon>
        <taxon>Diplogasteromorpha</taxon>
        <taxon>Diplogasteroidea</taxon>
        <taxon>Neodiplogasteridae</taxon>
        <taxon>Pristionchus</taxon>
    </lineage>
</organism>
<evidence type="ECO:0000313" key="7">
    <source>
        <dbReference type="Proteomes" id="UP001328107"/>
    </source>
</evidence>
<gene>
    <name evidence="6" type="ORF">PMAYCL1PPCAC_31937</name>
</gene>
<dbReference type="Proteomes" id="UP001328107">
    <property type="component" value="Unassembled WGS sequence"/>
</dbReference>
<evidence type="ECO:0000256" key="1">
    <source>
        <dbReference type="ARBA" id="ARBA00004613"/>
    </source>
</evidence>
<keyword evidence="3" id="KW-0964">Secreted</keyword>
<dbReference type="AlphaFoldDB" id="A0AAN5DFT8"/>
<dbReference type="Gene3D" id="2.60.40.3330">
    <property type="match status" value="1"/>
</dbReference>
<comment type="caution">
    <text evidence="6">The sequence shown here is derived from an EMBL/GenBank/DDBJ whole genome shotgun (WGS) entry which is preliminary data.</text>
</comment>
<evidence type="ECO:0000313" key="6">
    <source>
        <dbReference type="EMBL" id="GMR61742.1"/>
    </source>
</evidence>
<dbReference type="EMBL" id="BTRK01000006">
    <property type="protein sequence ID" value="GMR61742.1"/>
    <property type="molecule type" value="Genomic_DNA"/>
</dbReference>
<evidence type="ECO:0008006" key="8">
    <source>
        <dbReference type="Google" id="ProtNLM"/>
    </source>
</evidence>
<reference evidence="7" key="1">
    <citation type="submission" date="2022-10" db="EMBL/GenBank/DDBJ databases">
        <title>Genome assembly of Pristionchus species.</title>
        <authorList>
            <person name="Yoshida K."/>
            <person name="Sommer R.J."/>
        </authorList>
    </citation>
    <scope>NUCLEOTIDE SEQUENCE [LARGE SCALE GENOMIC DNA]</scope>
    <source>
        <strain evidence="7">RS5460</strain>
    </source>
</reference>
<feature type="signal peptide" evidence="5">
    <location>
        <begin position="1"/>
        <end position="18"/>
    </location>
</feature>
<evidence type="ECO:0000256" key="3">
    <source>
        <dbReference type="ARBA" id="ARBA00022525"/>
    </source>
</evidence>
<protein>
    <recommendedName>
        <fullName evidence="8">Transthyretin-like family protein</fullName>
    </recommendedName>
</protein>
<dbReference type="GO" id="GO:0009986">
    <property type="term" value="C:cell surface"/>
    <property type="evidence" value="ECO:0007669"/>
    <property type="project" value="InterPro"/>
</dbReference>
<proteinExistence type="inferred from homology"/>
<evidence type="ECO:0000256" key="4">
    <source>
        <dbReference type="ARBA" id="ARBA00022729"/>
    </source>
</evidence>
<comment type="subcellular location">
    <subcellularLocation>
        <location evidence="1">Secreted</location>
    </subcellularLocation>
</comment>
<evidence type="ECO:0000256" key="2">
    <source>
        <dbReference type="ARBA" id="ARBA00010112"/>
    </source>
</evidence>
<dbReference type="Pfam" id="PF01060">
    <property type="entry name" value="TTR-52"/>
    <property type="match status" value="1"/>
</dbReference>
<evidence type="ECO:0000256" key="5">
    <source>
        <dbReference type="SAM" id="SignalP"/>
    </source>
</evidence>
<accession>A0AAN5DFT8</accession>